<feature type="compositionally biased region" description="Gly residues" evidence="1">
    <location>
        <begin position="230"/>
        <end position="241"/>
    </location>
</feature>
<dbReference type="PANTHER" id="PTHR34141">
    <property type="match status" value="1"/>
</dbReference>
<reference evidence="2 3" key="2">
    <citation type="submission" date="2019-01" db="EMBL/GenBank/DDBJ databases">
        <title>The decoding of complex shrimp genome reveals the adaptation for benthos swimmer, frequently molting mechanism and breeding impact on genome.</title>
        <authorList>
            <person name="Sun Y."/>
            <person name="Gao Y."/>
            <person name="Yu Y."/>
        </authorList>
    </citation>
    <scope>NUCLEOTIDE SEQUENCE [LARGE SCALE GENOMIC DNA]</scope>
    <source>
        <tissue evidence="2">Muscle</tissue>
    </source>
</reference>
<evidence type="ECO:0000313" key="2">
    <source>
        <dbReference type="EMBL" id="ROT63962.1"/>
    </source>
</evidence>
<proteinExistence type="predicted"/>
<dbReference type="PANTHER" id="PTHR34141:SF1">
    <property type="match status" value="1"/>
</dbReference>
<dbReference type="Proteomes" id="UP000283509">
    <property type="component" value="Unassembled WGS sequence"/>
</dbReference>
<reference evidence="2 3" key="1">
    <citation type="submission" date="2018-04" db="EMBL/GenBank/DDBJ databases">
        <authorList>
            <person name="Zhang X."/>
            <person name="Yuan J."/>
            <person name="Li F."/>
            <person name="Xiang J."/>
        </authorList>
    </citation>
    <scope>NUCLEOTIDE SEQUENCE [LARGE SCALE GENOMIC DNA]</scope>
    <source>
        <tissue evidence="2">Muscle</tissue>
    </source>
</reference>
<sequence length="620" mass="65596">MSPCRLPRSRPRAAGPAGARPAPPAPPRSRPHPRPASRSRLPASVARRPASWSFLVGRVRALPFCSPSGALSPAPSRPAPPGLLSPPFPAGPFPACGFARSSVGPWASRSSLPARPSFAAAAFGSFRASSFLRRSRALGCLSSLCPSRALGPSPASARSPPIALLCFFSRLPLVRASSETAVCCQPRPGKREGNPGLCPRGAFRVGPDPRRRGHLLPAGARAARLERRGAPGGGGAQSGRGPGDRPCGVGSELGATSANPCPEVTDLTCRLPLPTLIYRPEAEHLGDLLRSKVKVLNNHHRPCGGGACPLDLHPTGIALLSAWSVRRAKREAHCGAAHNAAAPSSSSAGGSARDTKRLFARCSTANRWRSQQRGLLPTDHNLTYGCYGQRPPLKVNELGGLQQPKKEKKALPRATAGVGERVRLLPSTHTGLRTTGSKIRDSKGGWLPARPRTLFCSFFLFSKLSRKPWRWKPIVKPLDRPDPTTTSRVGGGRGRFFSTPVFRGGRGGAYSESEGEVVVHTVTVRGSPSPQAGETGEVGKRAGIGGSYPRAKGRLIHDQAMLAGNPPPLRSTRVRLARAFATTTKIRTSGGSRPARAVSFYAHHRALLLAGASRPPRRSP</sequence>
<name>A0A3R7M0H4_PENVA</name>
<organism evidence="2 3">
    <name type="scientific">Penaeus vannamei</name>
    <name type="common">Whiteleg shrimp</name>
    <name type="synonym">Litopenaeus vannamei</name>
    <dbReference type="NCBI Taxonomy" id="6689"/>
    <lineage>
        <taxon>Eukaryota</taxon>
        <taxon>Metazoa</taxon>
        <taxon>Ecdysozoa</taxon>
        <taxon>Arthropoda</taxon>
        <taxon>Crustacea</taxon>
        <taxon>Multicrustacea</taxon>
        <taxon>Malacostraca</taxon>
        <taxon>Eumalacostraca</taxon>
        <taxon>Eucarida</taxon>
        <taxon>Decapoda</taxon>
        <taxon>Dendrobranchiata</taxon>
        <taxon>Penaeoidea</taxon>
        <taxon>Penaeidae</taxon>
        <taxon>Penaeus</taxon>
    </lineage>
</organism>
<evidence type="ECO:0000313" key="3">
    <source>
        <dbReference type="Proteomes" id="UP000283509"/>
    </source>
</evidence>
<dbReference type="EMBL" id="QCYY01003348">
    <property type="protein sequence ID" value="ROT63962.1"/>
    <property type="molecule type" value="Genomic_DNA"/>
</dbReference>
<feature type="region of interest" description="Disordered" evidence="1">
    <location>
        <begin position="221"/>
        <end position="251"/>
    </location>
</feature>
<evidence type="ECO:0000256" key="1">
    <source>
        <dbReference type="SAM" id="MobiDB-lite"/>
    </source>
</evidence>
<dbReference type="AlphaFoldDB" id="A0A3R7M0H4"/>
<gene>
    <name evidence="2" type="ORF">C7M84_018096</name>
</gene>
<accession>A0A3R7M0H4</accession>
<comment type="caution">
    <text evidence="2">The sequence shown here is derived from an EMBL/GenBank/DDBJ whole genome shotgun (WGS) entry which is preliminary data.</text>
</comment>
<feature type="region of interest" description="Disordered" evidence="1">
    <location>
        <begin position="1"/>
        <end position="46"/>
    </location>
</feature>
<protein>
    <submittedName>
        <fullName evidence="2">Uncharacterized protein</fullName>
    </submittedName>
</protein>
<keyword evidence="3" id="KW-1185">Reference proteome</keyword>